<keyword evidence="11" id="KW-1185">Reference proteome</keyword>
<dbReference type="RefSeq" id="WP_032119730.1">
    <property type="nucleotide sequence ID" value="NZ_JACOOO010000004.1"/>
</dbReference>
<evidence type="ECO:0000256" key="7">
    <source>
        <dbReference type="PROSITE-ProRule" id="PRU01091"/>
    </source>
</evidence>
<dbReference type="EMBL" id="JACOOO010000004">
    <property type="protein sequence ID" value="MBC5627756.1"/>
    <property type="molecule type" value="Genomic_DNA"/>
</dbReference>
<dbReference type="InterPro" id="IPR001867">
    <property type="entry name" value="OmpR/PhoB-type_DNA-bd"/>
</dbReference>
<gene>
    <name evidence="10" type="ORF">H8S20_02510</name>
</gene>
<keyword evidence="6" id="KW-0597">Phosphoprotein</keyword>
<feature type="domain" description="OmpR/PhoB-type" evidence="9">
    <location>
        <begin position="128"/>
        <end position="229"/>
    </location>
</feature>
<keyword evidence="2" id="KW-0805">Transcription regulation</keyword>
<dbReference type="SUPFAM" id="SSF52172">
    <property type="entry name" value="CheY-like"/>
    <property type="match status" value="1"/>
</dbReference>
<dbReference type="Pfam" id="PF00072">
    <property type="entry name" value="Response_reg"/>
    <property type="match status" value="1"/>
</dbReference>
<evidence type="ECO:0000256" key="1">
    <source>
        <dbReference type="ARBA" id="ARBA00018672"/>
    </source>
</evidence>
<dbReference type="SMART" id="SM00448">
    <property type="entry name" value="REC"/>
    <property type="match status" value="1"/>
</dbReference>
<keyword evidence="4" id="KW-0804">Transcription</keyword>
<evidence type="ECO:0000256" key="4">
    <source>
        <dbReference type="ARBA" id="ARBA00023163"/>
    </source>
</evidence>
<dbReference type="Proteomes" id="UP000596929">
    <property type="component" value="Unassembled WGS sequence"/>
</dbReference>
<protein>
    <recommendedName>
        <fullName evidence="1">Stage 0 sporulation protein A homolog</fullName>
    </recommendedName>
</protein>
<dbReference type="SMART" id="SM00862">
    <property type="entry name" value="Trans_reg_C"/>
    <property type="match status" value="1"/>
</dbReference>
<keyword evidence="3 7" id="KW-0238">DNA-binding</keyword>
<dbReference type="CDD" id="cd00383">
    <property type="entry name" value="trans_reg_C"/>
    <property type="match status" value="1"/>
</dbReference>
<comment type="caution">
    <text evidence="10">The sequence shown here is derived from an EMBL/GenBank/DDBJ whole genome shotgun (WGS) entry which is preliminary data.</text>
</comment>
<dbReference type="Gene3D" id="3.40.50.2300">
    <property type="match status" value="1"/>
</dbReference>
<proteinExistence type="predicted"/>
<evidence type="ECO:0000256" key="3">
    <source>
        <dbReference type="ARBA" id="ARBA00023125"/>
    </source>
</evidence>
<dbReference type="PROSITE" id="PS50110">
    <property type="entry name" value="RESPONSE_REGULATORY"/>
    <property type="match status" value="1"/>
</dbReference>
<evidence type="ECO:0000259" key="9">
    <source>
        <dbReference type="PROSITE" id="PS51755"/>
    </source>
</evidence>
<dbReference type="Pfam" id="PF00486">
    <property type="entry name" value="Trans_reg_C"/>
    <property type="match status" value="1"/>
</dbReference>
<evidence type="ECO:0000256" key="5">
    <source>
        <dbReference type="ARBA" id="ARBA00024867"/>
    </source>
</evidence>
<dbReference type="PROSITE" id="PS51755">
    <property type="entry name" value="OMPR_PHOB"/>
    <property type="match status" value="1"/>
</dbReference>
<dbReference type="PANTHER" id="PTHR48111">
    <property type="entry name" value="REGULATOR OF RPOS"/>
    <property type="match status" value="1"/>
</dbReference>
<sequence>MNNNINILVVDDEETIVDVIEAYLKNAGYNVFTAYDGKEAISIFNNENINLIILDLMLPDISGEEVCKIIKNEKDVPIIMLTAKINEDDILNGFNLGADDYVVKPFSVKQLIARVSAVLRRVKDLSSSPILSFNNGDLIINLESHEVKKNNKLITLTRSEYNILLTLSENIKRVFTRNELIDRVMGEDVDVFDRIIDSHIKNLRSKIEDDSKSPKYILTIYGVGYKFGGNKDD</sequence>
<feature type="domain" description="Response regulatory" evidence="8">
    <location>
        <begin position="6"/>
        <end position="119"/>
    </location>
</feature>
<dbReference type="InterPro" id="IPR036388">
    <property type="entry name" value="WH-like_DNA-bd_sf"/>
</dbReference>
<reference evidence="10 11" key="1">
    <citation type="submission" date="2020-08" db="EMBL/GenBank/DDBJ databases">
        <title>Genome public.</title>
        <authorList>
            <person name="Liu C."/>
            <person name="Sun Q."/>
        </authorList>
    </citation>
    <scope>NUCLEOTIDE SEQUENCE [LARGE SCALE GENOMIC DNA]</scope>
    <source>
        <strain evidence="10 11">NSJ-6</strain>
    </source>
</reference>
<feature type="DNA-binding region" description="OmpR/PhoB-type" evidence="7">
    <location>
        <begin position="128"/>
        <end position="229"/>
    </location>
</feature>
<dbReference type="Gene3D" id="6.10.250.690">
    <property type="match status" value="1"/>
</dbReference>
<organism evidence="10 11">
    <name type="scientific">Clostridium hominis</name>
    <dbReference type="NCBI Taxonomy" id="2763036"/>
    <lineage>
        <taxon>Bacteria</taxon>
        <taxon>Bacillati</taxon>
        <taxon>Bacillota</taxon>
        <taxon>Clostridia</taxon>
        <taxon>Eubacteriales</taxon>
        <taxon>Clostridiaceae</taxon>
        <taxon>Clostridium</taxon>
    </lineage>
</organism>
<dbReference type="Gene3D" id="1.10.10.10">
    <property type="entry name" value="Winged helix-like DNA-binding domain superfamily/Winged helix DNA-binding domain"/>
    <property type="match status" value="1"/>
</dbReference>
<evidence type="ECO:0000256" key="2">
    <source>
        <dbReference type="ARBA" id="ARBA00023015"/>
    </source>
</evidence>
<dbReference type="CDD" id="cd17574">
    <property type="entry name" value="REC_OmpR"/>
    <property type="match status" value="1"/>
</dbReference>
<accession>A0ABR7D8P9</accession>
<name>A0ABR7D8P9_9CLOT</name>
<evidence type="ECO:0000259" key="8">
    <source>
        <dbReference type="PROSITE" id="PS50110"/>
    </source>
</evidence>
<comment type="function">
    <text evidence="5">May play the central regulatory role in sporulation. It may be an element of the effector pathway responsible for the activation of sporulation genes in response to nutritional stress. Spo0A may act in concert with spo0H (a sigma factor) to control the expression of some genes that are critical to the sporulation process.</text>
</comment>
<dbReference type="PANTHER" id="PTHR48111:SF73">
    <property type="entry name" value="ALKALINE PHOSPHATASE SYNTHESIS TRANSCRIPTIONAL REGULATORY PROTEIN PHOP"/>
    <property type="match status" value="1"/>
</dbReference>
<dbReference type="InterPro" id="IPR011006">
    <property type="entry name" value="CheY-like_superfamily"/>
</dbReference>
<evidence type="ECO:0000313" key="10">
    <source>
        <dbReference type="EMBL" id="MBC5627756.1"/>
    </source>
</evidence>
<feature type="modified residue" description="4-aspartylphosphate" evidence="6">
    <location>
        <position position="55"/>
    </location>
</feature>
<dbReference type="InterPro" id="IPR039420">
    <property type="entry name" value="WalR-like"/>
</dbReference>
<evidence type="ECO:0000256" key="6">
    <source>
        <dbReference type="PROSITE-ProRule" id="PRU00169"/>
    </source>
</evidence>
<dbReference type="InterPro" id="IPR001789">
    <property type="entry name" value="Sig_transdc_resp-reg_receiver"/>
</dbReference>
<evidence type="ECO:0000313" key="11">
    <source>
        <dbReference type="Proteomes" id="UP000596929"/>
    </source>
</evidence>